<comment type="caution">
    <text evidence="1">The sequence shown here is derived from an EMBL/GenBank/DDBJ whole genome shotgun (WGS) entry which is preliminary data.</text>
</comment>
<evidence type="ECO:0000313" key="2">
    <source>
        <dbReference type="Proteomes" id="UP000034054"/>
    </source>
</evidence>
<proteinExistence type="predicted"/>
<protein>
    <recommendedName>
        <fullName evidence="3">Transglutaminase-like domain-containing protein</fullName>
    </recommendedName>
</protein>
<reference evidence="1 2" key="1">
    <citation type="journal article" date="2015" name="Nature">
        <title>rRNA introns, odd ribosomes, and small enigmatic genomes across a large radiation of phyla.</title>
        <authorList>
            <person name="Brown C.T."/>
            <person name="Hug L.A."/>
            <person name="Thomas B.C."/>
            <person name="Sharon I."/>
            <person name="Castelle C.J."/>
            <person name="Singh A."/>
            <person name="Wilkins M.J."/>
            <person name="Williams K.H."/>
            <person name="Banfield J.F."/>
        </authorList>
    </citation>
    <scope>NUCLEOTIDE SEQUENCE [LARGE SCALE GENOMIC DNA]</scope>
</reference>
<accession>A0A0G1XNC4</accession>
<sequence>MEELTKEETKILKSLTRPGRVQDFLDAIPINFEEEGDTVLSPRRVLRENRAHCIEGALLAACAFALQGRRPLLLDLTSARGDHDHVVALFQEHGRWGAVSKTNHAVLRYREPVYRTVGELAMSYFHEYFLNDGRKTLRSYSRPVDLSRFHRHSWMVDEENLWYIVDALNNAPHTDILRPGQGNALRRADAIEIDAGKMTQWNQTKTP</sequence>
<dbReference type="EMBL" id="LCRH01000028">
    <property type="protein sequence ID" value="KKW32441.1"/>
    <property type="molecule type" value="Genomic_DNA"/>
</dbReference>
<name>A0A0G1XNC4_9BACT</name>
<dbReference type="AlphaFoldDB" id="A0A0G1XNC4"/>
<organism evidence="1 2">
    <name type="scientific">Candidatus Uhrbacteria bacterium GW2011_GWA2_52_8d</name>
    <dbReference type="NCBI Taxonomy" id="1618979"/>
    <lineage>
        <taxon>Bacteria</taxon>
        <taxon>Candidatus Uhriibacteriota</taxon>
    </lineage>
</organism>
<dbReference type="Proteomes" id="UP000034054">
    <property type="component" value="Unassembled WGS sequence"/>
</dbReference>
<evidence type="ECO:0000313" key="1">
    <source>
        <dbReference type="EMBL" id="KKW32441.1"/>
    </source>
</evidence>
<gene>
    <name evidence="1" type="ORF">UY76_C0028G0012</name>
</gene>
<evidence type="ECO:0008006" key="3">
    <source>
        <dbReference type="Google" id="ProtNLM"/>
    </source>
</evidence>